<dbReference type="Proteomes" id="UP000266841">
    <property type="component" value="Unassembled WGS sequence"/>
</dbReference>
<comment type="caution">
    <text evidence="1">The sequence shown here is derived from an EMBL/GenBank/DDBJ whole genome shotgun (WGS) entry which is preliminary data.</text>
</comment>
<protein>
    <submittedName>
        <fullName evidence="1">Uncharacterized protein</fullName>
    </submittedName>
</protein>
<evidence type="ECO:0000313" key="1">
    <source>
        <dbReference type="EMBL" id="EJK74253.1"/>
    </source>
</evidence>
<accession>K0T670</accession>
<keyword evidence="2" id="KW-1185">Reference proteome</keyword>
<dbReference type="EMBL" id="AGNL01003833">
    <property type="protein sequence ID" value="EJK74253.1"/>
    <property type="molecule type" value="Genomic_DNA"/>
</dbReference>
<name>K0T670_THAOC</name>
<dbReference type="AlphaFoldDB" id="K0T670"/>
<gene>
    <name evidence="1" type="ORF">THAOC_04076</name>
</gene>
<sequence>ARPTSTGAKVTVTSGGTVATARESAVGSGDGNNHPMSDFPDIMSIASTTADHANGLLDKLTMSYRRFKSSRSGDATRKTMLADIAEDIQFCGLWLCGNDTTLAEGGSVAGGRGGKGGKGGKLDGGKDGLLGMEIGCNPASCWDRPLNEERMDESRCE</sequence>
<proteinExistence type="predicted"/>
<organism evidence="1 2">
    <name type="scientific">Thalassiosira oceanica</name>
    <name type="common">Marine diatom</name>
    <dbReference type="NCBI Taxonomy" id="159749"/>
    <lineage>
        <taxon>Eukaryota</taxon>
        <taxon>Sar</taxon>
        <taxon>Stramenopiles</taxon>
        <taxon>Ochrophyta</taxon>
        <taxon>Bacillariophyta</taxon>
        <taxon>Coscinodiscophyceae</taxon>
        <taxon>Thalassiosirophycidae</taxon>
        <taxon>Thalassiosirales</taxon>
        <taxon>Thalassiosiraceae</taxon>
        <taxon>Thalassiosira</taxon>
    </lineage>
</organism>
<feature type="non-terminal residue" evidence="1">
    <location>
        <position position="1"/>
    </location>
</feature>
<evidence type="ECO:0000313" key="2">
    <source>
        <dbReference type="Proteomes" id="UP000266841"/>
    </source>
</evidence>
<reference evidence="1 2" key="1">
    <citation type="journal article" date="2012" name="Genome Biol.">
        <title>Genome and low-iron response of an oceanic diatom adapted to chronic iron limitation.</title>
        <authorList>
            <person name="Lommer M."/>
            <person name="Specht M."/>
            <person name="Roy A.S."/>
            <person name="Kraemer L."/>
            <person name="Andreson R."/>
            <person name="Gutowska M.A."/>
            <person name="Wolf J."/>
            <person name="Bergner S.V."/>
            <person name="Schilhabel M.B."/>
            <person name="Klostermeier U.C."/>
            <person name="Beiko R.G."/>
            <person name="Rosenstiel P."/>
            <person name="Hippler M."/>
            <person name="Laroche J."/>
        </authorList>
    </citation>
    <scope>NUCLEOTIDE SEQUENCE [LARGE SCALE GENOMIC DNA]</scope>
    <source>
        <strain evidence="1 2">CCMP1005</strain>
    </source>
</reference>